<dbReference type="PROSITE" id="PS51830">
    <property type="entry name" value="FIIND"/>
    <property type="match status" value="1"/>
</dbReference>
<feature type="region of interest" description="Disordered" evidence="3">
    <location>
        <begin position="495"/>
        <end position="516"/>
    </location>
</feature>
<feature type="domain" description="Death" evidence="4">
    <location>
        <begin position="563"/>
        <end position="624"/>
    </location>
</feature>
<gene>
    <name evidence="7" type="primary">LOC109563010</name>
</gene>
<evidence type="ECO:0008006" key="8">
    <source>
        <dbReference type="Google" id="ProtNLM"/>
    </source>
</evidence>
<dbReference type="Pfam" id="PF23679">
    <property type="entry name" value="UPA-FIIND"/>
    <property type="match status" value="1"/>
</dbReference>
<evidence type="ECO:0000313" key="6">
    <source>
        <dbReference type="Proteomes" id="UP001652663"/>
    </source>
</evidence>
<dbReference type="RefSeq" id="XP_070642221.1">
    <property type="nucleotide sequence ID" value="XM_070786120.1"/>
</dbReference>
<dbReference type="PANTHER" id="PTHR13265:SF1">
    <property type="entry name" value="CASPASE RECRUITMENT DOMAIN-CONTAINING PROTEIN 8"/>
    <property type="match status" value="1"/>
</dbReference>
<keyword evidence="6" id="KW-1185">Reference proteome</keyword>
<feature type="compositionally biased region" description="Basic and acidic residues" evidence="3">
    <location>
        <begin position="118"/>
        <end position="130"/>
    </location>
</feature>
<evidence type="ECO:0000313" key="7">
    <source>
        <dbReference type="RefSeq" id="XP_070642221.1"/>
    </source>
</evidence>
<dbReference type="SUPFAM" id="SSF47986">
    <property type="entry name" value="DEATH domain"/>
    <property type="match status" value="1"/>
</dbReference>
<comment type="subcellular location">
    <subcellularLocation>
        <location evidence="1">Cytoplasm</location>
        <location evidence="1">Cytosol</location>
    </subcellularLocation>
</comment>
<dbReference type="InterPro" id="IPR021861">
    <property type="entry name" value="THO_THOC1"/>
</dbReference>
<evidence type="ECO:0000256" key="2">
    <source>
        <dbReference type="ARBA" id="ARBA00022490"/>
    </source>
</evidence>
<dbReference type="PROSITE" id="PS50017">
    <property type="entry name" value="DEATH_DOMAIN"/>
    <property type="match status" value="1"/>
</dbReference>
<organism evidence="6 7">
    <name type="scientific">Bos indicus</name>
    <name type="common">Zebu</name>
    <dbReference type="NCBI Taxonomy" id="9915"/>
    <lineage>
        <taxon>Eukaryota</taxon>
        <taxon>Metazoa</taxon>
        <taxon>Chordata</taxon>
        <taxon>Craniata</taxon>
        <taxon>Vertebrata</taxon>
        <taxon>Euteleostomi</taxon>
        <taxon>Mammalia</taxon>
        <taxon>Eutheria</taxon>
        <taxon>Laurasiatheria</taxon>
        <taxon>Artiodactyla</taxon>
        <taxon>Ruminantia</taxon>
        <taxon>Pecora</taxon>
        <taxon>Bovidae</taxon>
        <taxon>Bovinae</taxon>
        <taxon>Bos</taxon>
    </lineage>
</organism>
<dbReference type="PANTHER" id="PTHR13265">
    <property type="entry name" value="THO COMPLEX SUBUNIT 1"/>
    <property type="match status" value="1"/>
</dbReference>
<keyword evidence="2" id="KW-0963">Cytoplasm</keyword>
<feature type="domain" description="FIIND" evidence="5">
    <location>
        <begin position="219"/>
        <end position="498"/>
    </location>
</feature>
<dbReference type="InterPro" id="IPR011029">
    <property type="entry name" value="DEATH-like_dom_sf"/>
</dbReference>
<feature type="region of interest" description="Disordered" evidence="3">
    <location>
        <begin position="83"/>
        <end position="200"/>
    </location>
</feature>
<protein>
    <recommendedName>
        <fullName evidence="8">Caspase recruitment domain-containing protein 8</fullName>
    </recommendedName>
</protein>
<evidence type="ECO:0000256" key="3">
    <source>
        <dbReference type="SAM" id="MobiDB-lite"/>
    </source>
</evidence>
<dbReference type="InterPro" id="IPR000488">
    <property type="entry name" value="Death_dom"/>
</dbReference>
<dbReference type="Proteomes" id="UP001652663">
    <property type="component" value="Chromosome 1"/>
</dbReference>
<dbReference type="Gene3D" id="1.10.533.10">
    <property type="entry name" value="Death Domain, Fas"/>
    <property type="match status" value="1"/>
</dbReference>
<reference evidence="7" key="2">
    <citation type="submission" date="2025-08" db="UniProtKB">
        <authorList>
            <consortium name="RefSeq"/>
        </authorList>
    </citation>
    <scope>IDENTIFICATION</scope>
    <source>
        <tissue evidence="7">Blood</tissue>
    </source>
</reference>
<accession>A0ABM4S345</accession>
<reference evidence="6" key="1">
    <citation type="submission" date="2025-05" db="UniProtKB">
        <authorList>
            <consortium name="RefSeq"/>
        </authorList>
    </citation>
    <scope>NUCLEOTIDE SEQUENCE [LARGE SCALE GENOMIC DNA]</scope>
</reference>
<sequence>MALALLFHRSPVCPPACTRGAAGERAFPFGSPGGLRLRLQQRARRPLPPSPLPRWLSLALVPPPAASAASGCGGQRTAREPLLQAPGRYSSALPRARLAPPPRRLTTMSQDSGVAESSDDHHGSLEEKDYPSPNLDTSGDSKSGEDSSFESGSEAESDNEEAKPEKTISQWGIHEDGKLGESSTEEASAQVEEWEDKELPTQHYNSESNKIQSHCEHCNAENKHNELVTPRLLSRGQFLLKVDGEGTYQCTETGLIFEVNGKVDIKYCVLSWSKYSDLIVKPWAVGGPLFDVKCDPLCLTSIQFPHSLCLGHRDANMTFKVFHVKSTGASLEYTVDHSATHVKWRVSSLSPVGPVVQSEETVFHHGAVILYKAIDHNPSLSFRVYVATNNESFIKDISKSVKHSSKKFMKIDKPPVCQKLLQNGKKYRLISEPEAEITPEEIEFVDGSLLKLKSYIEVYLEQPVEFKLLLVEMDSEEIVWKAKLRECDWVQHHQNQNISKSSTSGNRRRKMSSSLPDEMVYDKRMKQIDSSDGVKTKTLTDTQLFNLAEKLGKEWLKIAIANLKLNISEIDAIREKEDNVTISKFKMLKKWQEKEQNNATAQNLCNCLKNVDSVEVQDVLRGFLQET</sequence>
<evidence type="ECO:0000256" key="1">
    <source>
        <dbReference type="ARBA" id="ARBA00004514"/>
    </source>
</evidence>
<proteinExistence type="predicted"/>
<feature type="compositionally biased region" description="Polar residues" evidence="3">
    <location>
        <begin position="495"/>
        <end position="505"/>
    </location>
</feature>
<dbReference type="CDD" id="cd01670">
    <property type="entry name" value="Death"/>
    <property type="match status" value="1"/>
</dbReference>
<dbReference type="SMART" id="SM00005">
    <property type="entry name" value="DEATH"/>
    <property type="match status" value="1"/>
</dbReference>
<evidence type="ECO:0000259" key="5">
    <source>
        <dbReference type="PROSITE" id="PS51830"/>
    </source>
</evidence>
<dbReference type="GeneID" id="109563010"/>
<name>A0ABM4S345_BOSIN</name>
<evidence type="ECO:0000259" key="4">
    <source>
        <dbReference type="PROSITE" id="PS50017"/>
    </source>
</evidence>
<dbReference type="InterPro" id="IPR025307">
    <property type="entry name" value="FIIND_dom"/>
</dbReference>
<dbReference type="Pfam" id="PF00531">
    <property type="entry name" value="Death"/>
    <property type="match status" value="1"/>
</dbReference>
<dbReference type="Pfam" id="PF13553">
    <property type="entry name" value="FIIND"/>
    <property type="match status" value="1"/>
</dbReference>